<sequence length="92" mass="10326">MTTVLEPPAPLESRPGPPAAPSLPPIGQWWPQLESPLRREILERPTAPLPHPVVRRILDLCDLERMPVPVGSIRLGENELAYLAGWRRIEPD</sequence>
<evidence type="ECO:0000313" key="2">
    <source>
        <dbReference type="EMBL" id="UOE45851.1"/>
    </source>
</evidence>
<feature type="region of interest" description="Disordered" evidence="1">
    <location>
        <begin position="1"/>
        <end position="26"/>
    </location>
</feature>
<accession>A0ABY4C6Y5</accession>
<protein>
    <submittedName>
        <fullName evidence="2">Uncharacterized protein</fullName>
    </submittedName>
</protein>
<dbReference type="EMBL" id="CP094528">
    <property type="protein sequence ID" value="UOE45851.1"/>
    <property type="molecule type" value="Genomic_DNA"/>
</dbReference>
<organism evidence="2 3">
    <name type="scientific">Agromyces larvae</name>
    <dbReference type="NCBI Taxonomy" id="2929802"/>
    <lineage>
        <taxon>Bacteria</taxon>
        <taxon>Bacillati</taxon>
        <taxon>Actinomycetota</taxon>
        <taxon>Actinomycetes</taxon>
        <taxon>Micrococcales</taxon>
        <taxon>Microbacteriaceae</taxon>
        <taxon>Agromyces</taxon>
    </lineage>
</organism>
<dbReference type="RefSeq" id="WP_243558519.1">
    <property type="nucleotide sequence ID" value="NZ_CP094528.1"/>
</dbReference>
<keyword evidence="3" id="KW-1185">Reference proteome</keyword>
<feature type="compositionally biased region" description="Pro residues" evidence="1">
    <location>
        <begin position="7"/>
        <end position="24"/>
    </location>
</feature>
<dbReference type="Proteomes" id="UP000832097">
    <property type="component" value="Chromosome"/>
</dbReference>
<evidence type="ECO:0000313" key="3">
    <source>
        <dbReference type="Proteomes" id="UP000832097"/>
    </source>
</evidence>
<reference evidence="2 3" key="1">
    <citation type="submission" date="2022-03" db="EMBL/GenBank/DDBJ databases">
        <title>Mucilaginibacter sp. isolated from the gut of Protaetia brevitarsis seulensis larvae.</title>
        <authorList>
            <person name="Won M."/>
            <person name="Kim S.-J."/>
            <person name="Kwon S.-W."/>
        </authorList>
    </citation>
    <scope>NUCLEOTIDE SEQUENCE [LARGE SCALE GENOMIC DNA]</scope>
    <source>
        <strain evidence="2 3">CFWR-12</strain>
    </source>
</reference>
<gene>
    <name evidence="2" type="ORF">MTO99_08950</name>
</gene>
<proteinExistence type="predicted"/>
<name>A0ABY4C6Y5_9MICO</name>
<evidence type="ECO:0000256" key="1">
    <source>
        <dbReference type="SAM" id="MobiDB-lite"/>
    </source>
</evidence>